<evidence type="ECO:0000313" key="9">
    <source>
        <dbReference type="EMBL" id="GID16276.1"/>
    </source>
</evidence>
<feature type="domain" description="VTT" evidence="8">
    <location>
        <begin position="43"/>
        <end position="165"/>
    </location>
</feature>
<evidence type="ECO:0000256" key="2">
    <source>
        <dbReference type="ARBA" id="ARBA00010792"/>
    </source>
</evidence>
<keyword evidence="5 7" id="KW-1133">Transmembrane helix</keyword>
<comment type="subcellular location">
    <subcellularLocation>
        <location evidence="1 7">Cell membrane</location>
        <topology evidence="1 7">Multi-pass membrane protein</topology>
    </subcellularLocation>
</comment>
<evidence type="ECO:0000256" key="7">
    <source>
        <dbReference type="RuleBase" id="RU367016"/>
    </source>
</evidence>
<feature type="transmembrane region" description="Helical" evidence="7">
    <location>
        <begin position="178"/>
        <end position="200"/>
    </location>
</feature>
<keyword evidence="3 7" id="KW-1003">Cell membrane</keyword>
<comment type="similarity">
    <text evidence="2 7">Belongs to the DedA family.</text>
</comment>
<dbReference type="EMBL" id="BOMB01000055">
    <property type="protein sequence ID" value="GID16276.1"/>
    <property type="molecule type" value="Genomic_DNA"/>
</dbReference>
<feature type="transmembrane region" description="Helical" evidence="7">
    <location>
        <begin position="145"/>
        <end position="166"/>
    </location>
</feature>
<proteinExistence type="inferred from homology"/>
<sequence>MHRKCAVRLLTHWVLGLPPYLMCLVPGLVVLAEPALVVGVVLPSVGSMLLLGFLAHLGAVPLWVAVATGVVGAGIGDTAAFLLGRRWASRRDRLRRTVGGRRWDRAETFVLRYGGLAVIAARYLTGLRTVVPRIGGLSGMSYRRFLAHSAPAAASWGATFVLAGYLAGASYRKVADAVGTGGLVALGVLAAAVVVALVVVRWRRRYRSAVPGPDAGIDGG</sequence>
<dbReference type="PANTHER" id="PTHR30353">
    <property type="entry name" value="INNER MEMBRANE PROTEIN DEDA-RELATED"/>
    <property type="match status" value="1"/>
</dbReference>
<organism evidence="9 10">
    <name type="scientific">Actinocatenispora rupis</name>
    <dbReference type="NCBI Taxonomy" id="519421"/>
    <lineage>
        <taxon>Bacteria</taxon>
        <taxon>Bacillati</taxon>
        <taxon>Actinomycetota</taxon>
        <taxon>Actinomycetes</taxon>
        <taxon>Micromonosporales</taxon>
        <taxon>Micromonosporaceae</taxon>
        <taxon>Actinocatenispora</taxon>
    </lineage>
</organism>
<evidence type="ECO:0000256" key="3">
    <source>
        <dbReference type="ARBA" id="ARBA00022475"/>
    </source>
</evidence>
<keyword evidence="10" id="KW-1185">Reference proteome</keyword>
<evidence type="ECO:0000256" key="6">
    <source>
        <dbReference type="ARBA" id="ARBA00023136"/>
    </source>
</evidence>
<dbReference type="Pfam" id="PF09335">
    <property type="entry name" value="VTT_dom"/>
    <property type="match status" value="1"/>
</dbReference>
<comment type="caution">
    <text evidence="9">The sequence shown here is derived from an EMBL/GenBank/DDBJ whole genome shotgun (WGS) entry which is preliminary data.</text>
</comment>
<name>A0A8J3JDD7_9ACTN</name>
<gene>
    <name evidence="9" type="ORF">Aru02nite_71650</name>
</gene>
<evidence type="ECO:0000256" key="5">
    <source>
        <dbReference type="ARBA" id="ARBA00022989"/>
    </source>
</evidence>
<evidence type="ECO:0000256" key="4">
    <source>
        <dbReference type="ARBA" id="ARBA00022692"/>
    </source>
</evidence>
<dbReference type="PANTHER" id="PTHR30353:SF15">
    <property type="entry name" value="INNER MEMBRANE PROTEIN YABI"/>
    <property type="match status" value="1"/>
</dbReference>
<dbReference type="GO" id="GO:0005886">
    <property type="term" value="C:plasma membrane"/>
    <property type="evidence" value="ECO:0007669"/>
    <property type="project" value="UniProtKB-SubCell"/>
</dbReference>
<dbReference type="InterPro" id="IPR032818">
    <property type="entry name" value="DedA-like"/>
</dbReference>
<accession>A0A8J3JDD7</accession>
<evidence type="ECO:0000313" key="10">
    <source>
        <dbReference type="Proteomes" id="UP000612808"/>
    </source>
</evidence>
<feature type="transmembrane region" description="Helical" evidence="7">
    <location>
        <begin position="20"/>
        <end position="42"/>
    </location>
</feature>
<reference evidence="9" key="1">
    <citation type="submission" date="2021-01" db="EMBL/GenBank/DDBJ databases">
        <title>Whole genome shotgun sequence of Actinocatenispora rupis NBRC 107355.</title>
        <authorList>
            <person name="Komaki H."/>
            <person name="Tamura T."/>
        </authorList>
    </citation>
    <scope>NUCLEOTIDE SEQUENCE</scope>
    <source>
        <strain evidence="9">NBRC 107355</strain>
    </source>
</reference>
<dbReference type="AlphaFoldDB" id="A0A8J3JDD7"/>
<keyword evidence="4 7" id="KW-0812">Transmembrane</keyword>
<evidence type="ECO:0000259" key="8">
    <source>
        <dbReference type="Pfam" id="PF09335"/>
    </source>
</evidence>
<protein>
    <recommendedName>
        <fullName evidence="8">VTT domain-containing protein</fullName>
    </recommendedName>
</protein>
<keyword evidence="6 7" id="KW-0472">Membrane</keyword>
<dbReference type="Proteomes" id="UP000612808">
    <property type="component" value="Unassembled WGS sequence"/>
</dbReference>
<dbReference type="InterPro" id="IPR032816">
    <property type="entry name" value="VTT_dom"/>
</dbReference>
<feature type="transmembrane region" description="Helical" evidence="7">
    <location>
        <begin position="62"/>
        <end position="83"/>
    </location>
</feature>
<evidence type="ECO:0000256" key="1">
    <source>
        <dbReference type="ARBA" id="ARBA00004651"/>
    </source>
</evidence>